<dbReference type="InterPro" id="IPR013783">
    <property type="entry name" value="Ig-like_fold"/>
</dbReference>
<proteinExistence type="predicted"/>
<sequence length="1609" mass="173178">MAQCSWKKAADFHIQGHYARSLCVTYSPNSGPLVLGSTLSDAGGSDFLVLVPRLPDTSGSGQPWVLRASPLFAPGMPVVGGGFLPYYPATGQKNVYVYYFLEGKRLLRYEEWGGQYQGPYEVSTTVDQFCGTYYVPNLNQDNPQGDVGFAYLEGQHLVTGSYMTPGHHLILDPVMGAGFTAQARAQVWQDANGLLHVFGTSSNQGQTAGNLQVLHQRSWQTREAGLGPDTARVVQPAWTSANVAAAPVGIGGYDLARPQDRLVAFDYTGQGSSDHLLAYRPGEKVVWVIKRTPEPGGFTHAYQSAAGLPDYDFASYADQAVAYDYTGSGSARYVLAYRPGAGKFAILQKNPGAEGFTAAVSVTSGGIGEPGRKYDLASTADRLVPFDYSGSGKNTHLLAYRPGTGTAWVLAPNGDGTFHPVVTSSTGLGGFNLNNPSDIVIGLDYGSTGSNTHLLAYRPGTGIVYIVQPDKSGGFTTVMKSDGKGIGDYDLIRPNDRLVPFDYTGLGKNDHIIAYRPGDVTKYGDQTVWILKRDDAAPTRYAPAVQSRYGIGGYDFTSSADTVSPYDYSGTGSSQYLVAYRPGSRKVSVMGQRGGRMAPVYQAPPGPSTLVTVGLHADIIGFQLDPYPDFKPSELIKMSGMSAAEAYCLCTQDITTSQWQTDKVRVPPPKEEEAPFIVSHYVAEATLLSKQGSPMEAHSVSVSADSLVEVQIDEVSYQVGPGRTIAVMTNQSGKLVISIAARGLNPPVVHLNADGLREGAAIDFAAKANSFLAGEGTLPSQKGTFTPELLKDAKAVPNDPSVKLEDAPPLANWDALEERGLTPKVVVDHCSNMYAQAAGGEELKLTFDGRTAEPVVGYVIQLWDEDRPAFQAFRSQEELEAYRAYRNNHPSYGGWWDDFTSWASDVWEGIKTGATRVAEVIVSTVVEIAIWIGDAVVSLGEMIIEAIEQAIQAVEAVFQMIADAIMRVIDWLKSLFALDDIWDTKEALETIFLSTSTKMTACLTSVAGLTEDWFEAQKEKINHTFDEMINRYEGARMGDFGNKVDPAPSPTGGDLEQKDMSSPQGTWFLNKTLGAPAATDAQPFSLVDPPLVSELDTLVQKLTSSASFGTLVDFSATLQNFVESFVSNSDDQTGRSTYASLLDGVRNFIIKALDAAHDVVQALLEFAEAGVAKLTDLVKYPISLPLVDTLYEWVQTVAYPLRKPEPLTIGGFVFLVAGFFVTTIHKLIFGVDNPPFPKEQFTTLDGPMEEPDPPPEHPGDPVKNQHMVGLQATGVPWAFLQAFGVGLTDIMEPILLKNNSMGEGISKLINASVAIINGYQGLVLGSPEIMGAKQWSDLSKGAYALSIANFFGDIVLALGGDKMDKELAYPRSTLTKNLGTTWLEKADNITVGSLLQTAIGIASMVVQCVDLAAGPPNTDASKAAAWVNAACGHTHNIFQIVRMIALRFVKNEAWRKGLYIGATVADAAVIATGDLAVGVPACIALDHAPRITNGGETREKEVLVPAGTKDTPYTDTFTVEGAGADVPLNSPLNYWEIVDGPPGLQITPKPDDATKATFTGTPTVQGTYHFTVRVWDTFTPKLCSYSGPIERVLRVRTKPYFTITINPGP</sequence>
<reference evidence="2 3" key="1">
    <citation type="submission" date="2018-12" db="EMBL/GenBank/DDBJ databases">
        <title>Complete genome sequence of Streptomyces ficellus NRRL8067, the producer of ficellomycin, feldamycin and nojirimycin.</title>
        <authorList>
            <person name="Zhang H."/>
            <person name="Yue R."/>
            <person name="Liu Y."/>
            <person name="Li M."/>
            <person name="Mu H."/>
            <person name="Zhang J."/>
        </authorList>
    </citation>
    <scope>NUCLEOTIDE SEQUENCE [LARGE SCALE GENOMIC DNA]</scope>
    <source>
        <strain evidence="2 3">NRRL 8067</strain>
    </source>
</reference>
<dbReference type="EMBL" id="CP034279">
    <property type="protein sequence ID" value="QGV82153.1"/>
    <property type="molecule type" value="Genomic_DNA"/>
</dbReference>
<name>A0A6I6FDS5_9ACTN</name>
<organism evidence="2 3">
    <name type="scientific">Streptomyces ficellus</name>
    <dbReference type="NCBI Taxonomy" id="1977088"/>
    <lineage>
        <taxon>Bacteria</taxon>
        <taxon>Bacillati</taxon>
        <taxon>Actinomycetota</taxon>
        <taxon>Actinomycetes</taxon>
        <taxon>Kitasatosporales</taxon>
        <taxon>Streptomycetaceae</taxon>
        <taxon>Streptomyces</taxon>
    </lineage>
</organism>
<evidence type="ECO:0000313" key="2">
    <source>
        <dbReference type="EMBL" id="QGV82153.1"/>
    </source>
</evidence>
<dbReference type="Gene3D" id="2.60.40.10">
    <property type="entry name" value="Immunoglobulins"/>
    <property type="match status" value="1"/>
</dbReference>
<dbReference type="KEGG" id="sfic:EIZ62_30780"/>
<dbReference type="Proteomes" id="UP000422572">
    <property type="component" value="Chromosome"/>
</dbReference>
<evidence type="ECO:0000256" key="1">
    <source>
        <dbReference type="SAM" id="MobiDB-lite"/>
    </source>
</evidence>
<dbReference type="RefSeq" id="WP_156695891.1">
    <property type="nucleotide sequence ID" value="NZ_CP034279.1"/>
</dbReference>
<protein>
    <submittedName>
        <fullName evidence="2">Uncharacterized protein</fullName>
    </submittedName>
</protein>
<keyword evidence="3" id="KW-1185">Reference proteome</keyword>
<evidence type="ECO:0000313" key="3">
    <source>
        <dbReference type="Proteomes" id="UP000422572"/>
    </source>
</evidence>
<accession>A0A6I6FDS5</accession>
<gene>
    <name evidence="2" type="ORF">EIZ62_30780</name>
</gene>
<feature type="region of interest" description="Disordered" evidence="1">
    <location>
        <begin position="1241"/>
        <end position="1260"/>
    </location>
</feature>
<dbReference type="GO" id="GO:0005975">
    <property type="term" value="P:carbohydrate metabolic process"/>
    <property type="evidence" value="ECO:0007669"/>
    <property type="project" value="UniProtKB-ARBA"/>
</dbReference>
<dbReference type="OrthoDB" id="4168812at2"/>